<evidence type="ECO:0000313" key="2">
    <source>
        <dbReference type="Proteomes" id="UP001245184"/>
    </source>
</evidence>
<dbReference type="AlphaFoldDB" id="A0ABD5CSH4"/>
<name>A0ABD5CSH4_9BURK</name>
<organism evidence="1 2">
    <name type="scientific">Paraburkholderia graminis</name>
    <dbReference type="NCBI Taxonomy" id="60548"/>
    <lineage>
        <taxon>Bacteria</taxon>
        <taxon>Pseudomonadati</taxon>
        <taxon>Pseudomonadota</taxon>
        <taxon>Betaproteobacteria</taxon>
        <taxon>Burkholderiales</taxon>
        <taxon>Burkholderiaceae</taxon>
        <taxon>Paraburkholderia</taxon>
    </lineage>
</organism>
<proteinExistence type="predicted"/>
<dbReference type="Proteomes" id="UP001245184">
    <property type="component" value="Unassembled WGS sequence"/>
</dbReference>
<comment type="caution">
    <text evidence="1">The sequence shown here is derived from an EMBL/GenBank/DDBJ whole genome shotgun (WGS) entry which is preliminary data.</text>
</comment>
<evidence type="ECO:0000313" key="1">
    <source>
        <dbReference type="EMBL" id="MDR6208286.1"/>
    </source>
</evidence>
<dbReference type="EMBL" id="JAVIZN010000003">
    <property type="protein sequence ID" value="MDR6208286.1"/>
    <property type="molecule type" value="Genomic_DNA"/>
</dbReference>
<gene>
    <name evidence="1" type="ORF">QF025_007087</name>
</gene>
<dbReference type="GO" id="GO:0016829">
    <property type="term" value="F:lyase activity"/>
    <property type="evidence" value="ECO:0007669"/>
    <property type="project" value="UniProtKB-KW"/>
</dbReference>
<dbReference type="InterPro" id="IPR029068">
    <property type="entry name" value="Glyas_Bleomycin-R_OHBP_Dase"/>
</dbReference>
<accession>A0ABD5CSH4</accession>
<keyword evidence="1" id="KW-0456">Lyase</keyword>
<dbReference type="SUPFAM" id="SSF54593">
    <property type="entry name" value="Glyoxalase/Bleomycin resistance protein/Dihydroxybiphenyl dioxygenase"/>
    <property type="match status" value="2"/>
</dbReference>
<protein>
    <submittedName>
        <fullName evidence="1">Enzyme related to lactoylglutathione lyase</fullName>
    </submittedName>
</protein>
<dbReference type="RefSeq" id="WP_310035740.1">
    <property type="nucleotide sequence ID" value="NZ_JAVIZN010000003.1"/>
</dbReference>
<reference evidence="1 2" key="1">
    <citation type="submission" date="2023-08" db="EMBL/GenBank/DDBJ databases">
        <title>Genome sequencing of plant associated microbes to promote plant fitness in Sorghum bicolor and Oryza sativa.</title>
        <authorList>
            <person name="Coleman-Derr D."/>
        </authorList>
    </citation>
    <scope>NUCLEOTIDE SEQUENCE [LARGE SCALE GENOMIC DNA]</scope>
    <source>
        <strain evidence="1 2">SLBN-33</strain>
    </source>
</reference>
<sequence>MLTLSRICTYTKRKTMIMDKCRTLGIGLAVAFSISLTAPSITYGKAVHTESAEQSSFAVGPQYDTTHVYVASEDFDKFTDSFVATFGGHKSQRGVFQVTPTPSQTMSQLVFTPSGTISVFGFKTPVPYPFGGERTGYLVTDIDRAIRSAKSHGADVIVDAFSDPVGRDAVISWPGGVHMQLYWHTKMPNYDPLETVPENRVYVSPLRANAFITDWIAFSHGRVVSDNHSAPGVEIGRPNDSFRRVRLTSLYGNMTVLVTDGRLPYPYGHEMTGYDVKDLDGTLKKAQAARASVLVQPVTSDQRTYAIVQFPGGYIAEIHAAAK</sequence>